<proteinExistence type="inferred from homology"/>
<keyword evidence="11" id="KW-1185">Reference proteome</keyword>
<evidence type="ECO:0000256" key="6">
    <source>
        <dbReference type="ARBA" id="ARBA00023141"/>
    </source>
</evidence>
<evidence type="ECO:0000256" key="2">
    <source>
        <dbReference type="ARBA" id="ARBA00009948"/>
    </source>
</evidence>
<dbReference type="Gene3D" id="3.65.10.10">
    <property type="entry name" value="Enolpyruvate transferase domain"/>
    <property type="match status" value="2"/>
</dbReference>
<protein>
    <recommendedName>
        <fullName evidence="3">3-phosphoshikimate 1-carboxyvinyltransferase</fullName>
        <ecNumber evidence="3">2.5.1.19</ecNumber>
    </recommendedName>
    <alternativeName>
        <fullName evidence="7">5-enolpyruvylshikimate-3-phosphate synthase</fullName>
    </alternativeName>
</protein>
<dbReference type="PANTHER" id="PTHR21090">
    <property type="entry name" value="AROM/DEHYDROQUINATE SYNTHASE"/>
    <property type="match status" value="1"/>
</dbReference>
<evidence type="ECO:0000256" key="4">
    <source>
        <dbReference type="ARBA" id="ARBA00022605"/>
    </source>
</evidence>
<dbReference type="Proteomes" id="UP000255024">
    <property type="component" value="Unassembled WGS sequence"/>
</dbReference>
<dbReference type="RefSeq" id="WP_115092529.1">
    <property type="nucleotide sequence ID" value="NZ_CP068107.1"/>
</dbReference>
<dbReference type="EC" id="2.5.1.19" evidence="3"/>
<sequence length="410" mass="44784">MQVHLQKSSIISGQTIVISGSKSESNRLLLLQKLFPQLVVENVADSDDVVAMQEGLAHKTAVVDVHHAGTAMRFLTAYFALCQKQTVVLEGSERMHKRPIAPLVDALRALGAQITYTAKEGFPPLRIEGTEAEGGTVEISAAISSQYISALLLVGTRLKKGITIQLLGEITSRPYIEMTLAMLKELGAQTSFEGQTVTVFPPLQLEQTHFTVEADWSSASYYYSLLALSPLGTTLRLGKYKKVSLQGDSILPAIYAKLGVETVFETDDYIRLTKRAEAQPTFDADFNDTPDLAQTVVVSCFGLGIACHIQGLHTLKIKETDRLEALQNELAKLGGQLVVTADSLTLAAHRSTGMTVPAIDTYQDHRMAMAFAPLVMQMDLLINEAEVVSKSYPAFWNDLRKIGVQAIESK</sequence>
<dbReference type="UniPathway" id="UPA00053">
    <property type="reaction ID" value="UER00089"/>
</dbReference>
<comment type="pathway">
    <text evidence="1">Metabolic intermediate biosynthesis; chorismate biosynthesis; chorismate from D-erythrose 4-phosphate and phosphoenolpyruvate: step 6/7.</text>
</comment>
<dbReference type="InterPro" id="IPR001986">
    <property type="entry name" value="Enolpyruvate_Tfrase_dom"/>
</dbReference>
<dbReference type="PROSITE" id="PS00885">
    <property type="entry name" value="EPSP_SYNTHASE_2"/>
    <property type="match status" value="1"/>
</dbReference>
<evidence type="ECO:0000256" key="3">
    <source>
        <dbReference type="ARBA" id="ARBA00012450"/>
    </source>
</evidence>
<name>A0A378U6W8_MYROD</name>
<evidence type="ECO:0000259" key="9">
    <source>
        <dbReference type="Pfam" id="PF00275"/>
    </source>
</evidence>
<dbReference type="InterPro" id="IPR013792">
    <property type="entry name" value="RNA3'P_cycl/enolpyr_Trfase_a/b"/>
</dbReference>
<keyword evidence="6" id="KW-0057">Aromatic amino acid biosynthesis</keyword>
<comment type="catalytic activity">
    <reaction evidence="8">
        <text>3-phosphoshikimate + phosphoenolpyruvate = 5-O-(1-carboxyvinyl)-3-phosphoshikimate + phosphate</text>
        <dbReference type="Rhea" id="RHEA:21256"/>
        <dbReference type="ChEBI" id="CHEBI:43474"/>
        <dbReference type="ChEBI" id="CHEBI:57701"/>
        <dbReference type="ChEBI" id="CHEBI:58702"/>
        <dbReference type="ChEBI" id="CHEBI:145989"/>
        <dbReference type="EC" id="2.5.1.19"/>
    </reaction>
    <physiologicalReaction direction="left-to-right" evidence="8">
        <dbReference type="Rhea" id="RHEA:21257"/>
    </physiologicalReaction>
</comment>
<comment type="similarity">
    <text evidence="2">Belongs to the EPSP synthase family.</text>
</comment>
<dbReference type="PIRSF" id="PIRSF000505">
    <property type="entry name" value="EPSPS"/>
    <property type="match status" value="1"/>
</dbReference>
<dbReference type="GO" id="GO:0009423">
    <property type="term" value="P:chorismate biosynthetic process"/>
    <property type="evidence" value="ECO:0007669"/>
    <property type="project" value="UniProtKB-UniPathway"/>
</dbReference>
<evidence type="ECO:0000313" key="11">
    <source>
        <dbReference type="Proteomes" id="UP000255024"/>
    </source>
</evidence>
<dbReference type="EMBL" id="UGQL01000002">
    <property type="protein sequence ID" value="STZ69923.1"/>
    <property type="molecule type" value="Genomic_DNA"/>
</dbReference>
<keyword evidence="5 10" id="KW-0808">Transferase</keyword>
<evidence type="ECO:0000256" key="8">
    <source>
        <dbReference type="ARBA" id="ARBA00044633"/>
    </source>
</evidence>
<dbReference type="GO" id="GO:0009073">
    <property type="term" value="P:aromatic amino acid family biosynthetic process"/>
    <property type="evidence" value="ECO:0007669"/>
    <property type="project" value="UniProtKB-KW"/>
</dbReference>
<organism evidence="10 11">
    <name type="scientific">Myroides odoratus</name>
    <name type="common">Flavobacterium odoratum</name>
    <dbReference type="NCBI Taxonomy" id="256"/>
    <lineage>
        <taxon>Bacteria</taxon>
        <taxon>Pseudomonadati</taxon>
        <taxon>Bacteroidota</taxon>
        <taxon>Flavobacteriia</taxon>
        <taxon>Flavobacteriales</taxon>
        <taxon>Flavobacteriaceae</taxon>
        <taxon>Myroides</taxon>
    </lineage>
</organism>
<evidence type="ECO:0000256" key="1">
    <source>
        <dbReference type="ARBA" id="ARBA00004811"/>
    </source>
</evidence>
<dbReference type="AlphaFoldDB" id="A0A378U6W8"/>
<dbReference type="InterPro" id="IPR023193">
    <property type="entry name" value="EPSP_synthase_CS"/>
</dbReference>
<reference evidence="10 11" key="1">
    <citation type="submission" date="2018-06" db="EMBL/GenBank/DDBJ databases">
        <authorList>
            <consortium name="Pathogen Informatics"/>
            <person name="Doyle S."/>
        </authorList>
    </citation>
    <scope>NUCLEOTIDE SEQUENCE [LARGE SCALE GENOMIC DNA]</scope>
    <source>
        <strain evidence="10 11">NCTC11179</strain>
    </source>
</reference>
<evidence type="ECO:0000256" key="5">
    <source>
        <dbReference type="ARBA" id="ARBA00022679"/>
    </source>
</evidence>
<dbReference type="Pfam" id="PF00275">
    <property type="entry name" value="EPSP_synthase"/>
    <property type="match status" value="1"/>
</dbReference>
<dbReference type="SUPFAM" id="SSF55205">
    <property type="entry name" value="EPT/RTPC-like"/>
    <property type="match status" value="1"/>
</dbReference>
<evidence type="ECO:0000313" key="10">
    <source>
        <dbReference type="EMBL" id="STZ69923.1"/>
    </source>
</evidence>
<dbReference type="GO" id="GO:0008652">
    <property type="term" value="P:amino acid biosynthetic process"/>
    <property type="evidence" value="ECO:0007669"/>
    <property type="project" value="UniProtKB-KW"/>
</dbReference>
<dbReference type="InterPro" id="IPR036968">
    <property type="entry name" value="Enolpyruvate_Tfrase_sf"/>
</dbReference>
<dbReference type="PANTHER" id="PTHR21090:SF5">
    <property type="entry name" value="PENTAFUNCTIONAL AROM POLYPEPTIDE"/>
    <property type="match status" value="1"/>
</dbReference>
<dbReference type="InterPro" id="IPR006264">
    <property type="entry name" value="EPSP_synthase"/>
</dbReference>
<dbReference type="GO" id="GO:0003866">
    <property type="term" value="F:3-phosphoshikimate 1-carboxyvinyltransferase activity"/>
    <property type="evidence" value="ECO:0007669"/>
    <property type="project" value="UniProtKB-EC"/>
</dbReference>
<accession>A0A378U6W8</accession>
<evidence type="ECO:0000256" key="7">
    <source>
        <dbReference type="ARBA" id="ARBA00030046"/>
    </source>
</evidence>
<gene>
    <name evidence="10" type="primary">aroA</name>
    <name evidence="10" type="ORF">NCTC11179_03448</name>
</gene>
<feature type="domain" description="Enolpyruvate transferase" evidence="9">
    <location>
        <begin position="59"/>
        <end position="399"/>
    </location>
</feature>
<keyword evidence="4" id="KW-0028">Amino-acid biosynthesis</keyword>